<dbReference type="GO" id="GO:0016491">
    <property type="term" value="F:oxidoreductase activity"/>
    <property type="evidence" value="ECO:0007669"/>
    <property type="project" value="UniProtKB-KW"/>
</dbReference>
<sequence>MRITQRTKRYSLLTLLILLVVIAFPIIHLLRTKWRETDNHRVLPARHVDDASALNLTRVDTIIAIPKDRSAIENQLRQILHYANTEGLKIALAGARHSMGGHTMYPGGIVINMLPYNHMQLDTVNNILSIGSGALWSDAIHYLDHYGKSIAVMQAFSSFSVGGSLSVNGHGWQKNSPPLASSVLSFTLMNARGQVLLCSRDENTELFHHVLGGYGLFGIILDVKLKVVDNQSLKYHYVNLAPENYTKYYKKYILDNPKVDLVFGRLRVSKKHFLAEATLNYFEQTEEPPIQLFRQEKKIEETKRLIFRGSVNSEYGKRLRWDLETSSAIPARHLTFTRNEIMDSQVSLIENKDTTSTDLLHEYFIPERNFMNFIQDIKPILLKSKLDLLNITIRAVNRDHDAYLNYAREDVFGFVLLFNQKKTALQETDMHSLTNLLVDAAIKNEGTYYLPYRLHIAKDKMRKVYPQAGSFFRTKIKYDPSELFNNKFYRHYK</sequence>
<dbReference type="InterPro" id="IPR036318">
    <property type="entry name" value="FAD-bd_PCMH-like_sf"/>
</dbReference>
<dbReference type="InterPro" id="IPR006094">
    <property type="entry name" value="Oxid_FAD_bind_N"/>
</dbReference>
<reference evidence="7 8" key="1">
    <citation type="submission" date="2018-04" db="EMBL/GenBank/DDBJ databases">
        <title>Sphingobacterium sp. M46 Genome.</title>
        <authorList>
            <person name="Cheng J."/>
            <person name="Li Y."/>
        </authorList>
    </citation>
    <scope>NUCLEOTIDE SEQUENCE [LARGE SCALE GENOMIC DNA]</scope>
    <source>
        <strain evidence="7 8">M46</strain>
    </source>
</reference>
<dbReference type="OrthoDB" id="9768764at2"/>
<evidence type="ECO:0000256" key="2">
    <source>
        <dbReference type="ARBA" id="ARBA00022630"/>
    </source>
</evidence>
<evidence type="ECO:0000259" key="6">
    <source>
        <dbReference type="PROSITE" id="PS51387"/>
    </source>
</evidence>
<dbReference type="InterPro" id="IPR016164">
    <property type="entry name" value="FAD-linked_Oxase-like_C"/>
</dbReference>
<feature type="transmembrane region" description="Helical" evidence="5">
    <location>
        <begin position="12"/>
        <end position="30"/>
    </location>
</feature>
<dbReference type="AlphaFoldDB" id="A0A363NLL6"/>
<organism evidence="7 8">
    <name type="scientific">Sphingobacterium athyrii</name>
    <dbReference type="NCBI Taxonomy" id="2152717"/>
    <lineage>
        <taxon>Bacteria</taxon>
        <taxon>Pseudomonadati</taxon>
        <taxon>Bacteroidota</taxon>
        <taxon>Sphingobacteriia</taxon>
        <taxon>Sphingobacteriales</taxon>
        <taxon>Sphingobacteriaceae</taxon>
        <taxon>Sphingobacterium</taxon>
    </lineage>
</organism>
<evidence type="ECO:0000313" key="8">
    <source>
        <dbReference type="Proteomes" id="UP000250831"/>
    </source>
</evidence>
<dbReference type="Pfam" id="PF01565">
    <property type="entry name" value="FAD_binding_4"/>
    <property type="match status" value="1"/>
</dbReference>
<keyword evidence="5" id="KW-0472">Membrane</keyword>
<accession>A0A363NLL6</accession>
<dbReference type="PANTHER" id="PTHR13878:SF53">
    <property type="entry name" value="CYTOKININ DEHYDROGENASE 6"/>
    <property type="match status" value="1"/>
</dbReference>
<dbReference type="InterPro" id="IPR050432">
    <property type="entry name" value="FAD-linked_Oxidoreductases_BP"/>
</dbReference>
<dbReference type="PANTHER" id="PTHR13878">
    <property type="entry name" value="GULONOLACTONE OXIDASE"/>
    <property type="match status" value="1"/>
</dbReference>
<dbReference type="Gene3D" id="3.30.465.10">
    <property type="match status" value="1"/>
</dbReference>
<evidence type="ECO:0000256" key="1">
    <source>
        <dbReference type="ARBA" id="ARBA00005466"/>
    </source>
</evidence>
<keyword evidence="8" id="KW-1185">Reference proteome</keyword>
<dbReference type="RefSeq" id="WP_108636868.1">
    <property type="nucleotide sequence ID" value="NZ_QCXX01000010.1"/>
</dbReference>
<comment type="caution">
    <text evidence="7">The sequence shown here is derived from an EMBL/GenBank/DDBJ whole genome shotgun (WGS) entry which is preliminary data.</text>
</comment>
<proteinExistence type="inferred from homology"/>
<keyword evidence="5" id="KW-1133">Transmembrane helix</keyword>
<keyword evidence="5" id="KW-0812">Transmembrane</keyword>
<keyword evidence="2" id="KW-0285">Flavoprotein</keyword>
<dbReference type="Gene3D" id="3.30.43.10">
    <property type="entry name" value="Uridine Diphospho-n-acetylenolpyruvylglucosamine Reductase, domain 2"/>
    <property type="match status" value="1"/>
</dbReference>
<dbReference type="GO" id="GO:0071949">
    <property type="term" value="F:FAD binding"/>
    <property type="evidence" value="ECO:0007669"/>
    <property type="project" value="InterPro"/>
</dbReference>
<protein>
    <submittedName>
        <fullName evidence="7">FAD-binding oxidoreductase</fullName>
    </submittedName>
</protein>
<feature type="domain" description="FAD-binding PCMH-type" evidence="6">
    <location>
        <begin position="57"/>
        <end position="230"/>
    </location>
</feature>
<dbReference type="SUPFAM" id="SSF55103">
    <property type="entry name" value="FAD-linked oxidases, C-terminal domain"/>
    <property type="match status" value="1"/>
</dbReference>
<dbReference type="SUPFAM" id="SSF56176">
    <property type="entry name" value="FAD-binding/transporter-associated domain-like"/>
    <property type="match status" value="1"/>
</dbReference>
<dbReference type="InterPro" id="IPR016170">
    <property type="entry name" value="Cytok_DH_C_sf"/>
</dbReference>
<dbReference type="InterPro" id="IPR016166">
    <property type="entry name" value="FAD-bd_PCMH"/>
</dbReference>
<name>A0A363NLL6_9SPHI</name>
<dbReference type="PROSITE" id="PS51387">
    <property type="entry name" value="FAD_PCMH"/>
    <property type="match status" value="1"/>
</dbReference>
<gene>
    <name evidence="7" type="ORF">DCO56_27415</name>
</gene>
<dbReference type="Gene3D" id="3.40.462.10">
    <property type="entry name" value="FAD-linked oxidases, C-terminal domain"/>
    <property type="match status" value="1"/>
</dbReference>
<evidence type="ECO:0000313" key="7">
    <source>
        <dbReference type="EMBL" id="PUV21531.1"/>
    </source>
</evidence>
<comment type="similarity">
    <text evidence="1">Belongs to the oxygen-dependent FAD-linked oxidoreductase family.</text>
</comment>
<evidence type="ECO:0000256" key="4">
    <source>
        <dbReference type="ARBA" id="ARBA00023002"/>
    </source>
</evidence>
<evidence type="ECO:0000256" key="3">
    <source>
        <dbReference type="ARBA" id="ARBA00022827"/>
    </source>
</evidence>
<keyword evidence="4" id="KW-0560">Oxidoreductase</keyword>
<evidence type="ECO:0000256" key="5">
    <source>
        <dbReference type="SAM" id="Phobius"/>
    </source>
</evidence>
<dbReference type="Proteomes" id="UP000250831">
    <property type="component" value="Unassembled WGS sequence"/>
</dbReference>
<dbReference type="EMBL" id="QCXX01000010">
    <property type="protein sequence ID" value="PUV21531.1"/>
    <property type="molecule type" value="Genomic_DNA"/>
</dbReference>
<dbReference type="InterPro" id="IPR016169">
    <property type="entry name" value="FAD-bd_PCMH_sub2"/>
</dbReference>
<keyword evidence="3" id="KW-0274">FAD</keyword>
<dbReference type="InterPro" id="IPR016167">
    <property type="entry name" value="FAD-bd_PCMH_sub1"/>
</dbReference>